<name>A0A9P9ALT1_9HYPO</name>
<dbReference type="AlphaFoldDB" id="A0A9P9ALT1"/>
<organism evidence="2 3">
    <name type="scientific">Thelonectria olida</name>
    <dbReference type="NCBI Taxonomy" id="1576542"/>
    <lineage>
        <taxon>Eukaryota</taxon>
        <taxon>Fungi</taxon>
        <taxon>Dikarya</taxon>
        <taxon>Ascomycota</taxon>
        <taxon>Pezizomycotina</taxon>
        <taxon>Sordariomycetes</taxon>
        <taxon>Hypocreomycetidae</taxon>
        <taxon>Hypocreales</taxon>
        <taxon>Nectriaceae</taxon>
        <taxon>Thelonectria</taxon>
    </lineage>
</organism>
<accession>A0A9P9ALT1</accession>
<gene>
    <name evidence="2" type="ORF">B0T10DRAFT_463182</name>
</gene>
<evidence type="ECO:0000256" key="1">
    <source>
        <dbReference type="SAM" id="MobiDB-lite"/>
    </source>
</evidence>
<protein>
    <submittedName>
        <fullName evidence="2">Uncharacterized protein</fullName>
    </submittedName>
</protein>
<sequence length="142" mass="15609">MNRKQAQNTEALSCAGDVLALAQCRMPLKRGFGGTTLPERWETSYLSQPTAISVMHRRLEFAMTASPTQTPFATRSSSCAVVGCDGGHLLARERLQARRLAEHDHSGTAKELAETNPTGDGWRRLSAYPTNCMRQLAKTSEE</sequence>
<keyword evidence="3" id="KW-1185">Reference proteome</keyword>
<reference evidence="2 3" key="1">
    <citation type="journal article" date="2021" name="Nat. Commun.">
        <title>Genetic determinants of endophytism in the Arabidopsis root mycobiome.</title>
        <authorList>
            <person name="Mesny F."/>
            <person name="Miyauchi S."/>
            <person name="Thiergart T."/>
            <person name="Pickel B."/>
            <person name="Atanasova L."/>
            <person name="Karlsson M."/>
            <person name="Huettel B."/>
            <person name="Barry K.W."/>
            <person name="Haridas S."/>
            <person name="Chen C."/>
            <person name="Bauer D."/>
            <person name="Andreopoulos W."/>
            <person name="Pangilinan J."/>
            <person name="LaButti K."/>
            <person name="Riley R."/>
            <person name="Lipzen A."/>
            <person name="Clum A."/>
            <person name="Drula E."/>
            <person name="Henrissat B."/>
            <person name="Kohler A."/>
            <person name="Grigoriev I.V."/>
            <person name="Martin F.M."/>
            <person name="Hacquard S."/>
        </authorList>
    </citation>
    <scope>NUCLEOTIDE SEQUENCE [LARGE SCALE GENOMIC DNA]</scope>
    <source>
        <strain evidence="2 3">MPI-CAGE-CH-0241</strain>
    </source>
</reference>
<dbReference type="Proteomes" id="UP000777438">
    <property type="component" value="Unassembled WGS sequence"/>
</dbReference>
<feature type="region of interest" description="Disordered" evidence="1">
    <location>
        <begin position="100"/>
        <end position="124"/>
    </location>
</feature>
<evidence type="ECO:0000313" key="3">
    <source>
        <dbReference type="Proteomes" id="UP000777438"/>
    </source>
</evidence>
<dbReference type="EMBL" id="JAGPYM010000022">
    <property type="protein sequence ID" value="KAH6883810.1"/>
    <property type="molecule type" value="Genomic_DNA"/>
</dbReference>
<proteinExistence type="predicted"/>
<evidence type="ECO:0000313" key="2">
    <source>
        <dbReference type="EMBL" id="KAH6883810.1"/>
    </source>
</evidence>
<comment type="caution">
    <text evidence="2">The sequence shown here is derived from an EMBL/GenBank/DDBJ whole genome shotgun (WGS) entry which is preliminary data.</text>
</comment>
<feature type="compositionally biased region" description="Basic and acidic residues" evidence="1">
    <location>
        <begin position="100"/>
        <end position="113"/>
    </location>
</feature>